<keyword evidence="8 10" id="KW-0131">Cell cycle</keyword>
<keyword evidence="9 10" id="KW-0961">Cell wall biogenesis/degradation</keyword>
<feature type="binding site" evidence="10">
    <location>
        <position position="124"/>
    </location>
    <ligand>
        <name>UDP-N-acetyl-alpha-D-glucosamine</name>
        <dbReference type="ChEBI" id="CHEBI:57705"/>
    </ligand>
</feature>
<comment type="pathway">
    <text evidence="10">Cell wall biogenesis; peptidoglycan biosynthesis.</text>
</comment>
<keyword evidence="14" id="KW-1185">Reference proteome</keyword>
<dbReference type="KEGG" id="doa:AXF15_02360"/>
<evidence type="ECO:0000256" key="3">
    <source>
        <dbReference type="ARBA" id="ARBA00022676"/>
    </source>
</evidence>
<evidence type="ECO:0000256" key="6">
    <source>
        <dbReference type="ARBA" id="ARBA00022984"/>
    </source>
</evidence>
<dbReference type="GO" id="GO:0051301">
    <property type="term" value="P:cell division"/>
    <property type="evidence" value="ECO:0007669"/>
    <property type="project" value="UniProtKB-KW"/>
</dbReference>
<dbReference type="PANTHER" id="PTHR21015:SF22">
    <property type="entry name" value="GLYCOSYLTRANSFERASE"/>
    <property type="match status" value="1"/>
</dbReference>
<evidence type="ECO:0000256" key="4">
    <source>
        <dbReference type="ARBA" id="ARBA00022679"/>
    </source>
</evidence>
<evidence type="ECO:0000313" key="13">
    <source>
        <dbReference type="EMBL" id="AMD92062.1"/>
    </source>
</evidence>
<keyword evidence="4 10" id="KW-0808">Transferase</keyword>
<evidence type="ECO:0000259" key="12">
    <source>
        <dbReference type="Pfam" id="PF04101"/>
    </source>
</evidence>
<evidence type="ECO:0000256" key="7">
    <source>
        <dbReference type="ARBA" id="ARBA00023136"/>
    </source>
</evidence>
<evidence type="ECO:0000256" key="2">
    <source>
        <dbReference type="ARBA" id="ARBA00022618"/>
    </source>
</evidence>
<dbReference type="CDD" id="cd03785">
    <property type="entry name" value="GT28_MurG"/>
    <property type="match status" value="1"/>
</dbReference>
<proteinExistence type="inferred from homology"/>
<evidence type="ECO:0000256" key="8">
    <source>
        <dbReference type="ARBA" id="ARBA00023306"/>
    </source>
</evidence>
<feature type="binding site" evidence="10">
    <location>
        <position position="287"/>
    </location>
    <ligand>
        <name>UDP-N-acetyl-alpha-D-glucosamine</name>
        <dbReference type="ChEBI" id="CHEBI:57705"/>
    </ligand>
</feature>
<dbReference type="GO" id="GO:0005886">
    <property type="term" value="C:plasma membrane"/>
    <property type="evidence" value="ECO:0007669"/>
    <property type="project" value="UniProtKB-SubCell"/>
</dbReference>
<dbReference type="GO" id="GO:0071555">
    <property type="term" value="P:cell wall organization"/>
    <property type="evidence" value="ECO:0007669"/>
    <property type="project" value="UniProtKB-KW"/>
</dbReference>
<comment type="similarity">
    <text evidence="10">Belongs to the glycosyltransferase 28 family. MurG subfamily.</text>
</comment>
<dbReference type="GO" id="GO:0009252">
    <property type="term" value="P:peptidoglycan biosynthetic process"/>
    <property type="evidence" value="ECO:0007669"/>
    <property type="project" value="UniProtKB-UniRule"/>
</dbReference>
<dbReference type="Pfam" id="PF03033">
    <property type="entry name" value="Glyco_transf_28"/>
    <property type="match status" value="1"/>
</dbReference>
<evidence type="ECO:0000256" key="10">
    <source>
        <dbReference type="HAMAP-Rule" id="MF_00033"/>
    </source>
</evidence>
<dbReference type="UniPathway" id="UPA00219"/>
<dbReference type="STRING" id="888061.AXF15_02360"/>
<organism evidence="13 14">
    <name type="scientific">Desulfomicrobium orale DSM 12838</name>
    <dbReference type="NCBI Taxonomy" id="888061"/>
    <lineage>
        <taxon>Bacteria</taxon>
        <taxon>Pseudomonadati</taxon>
        <taxon>Thermodesulfobacteriota</taxon>
        <taxon>Desulfovibrionia</taxon>
        <taxon>Desulfovibrionales</taxon>
        <taxon>Desulfomicrobiaceae</taxon>
        <taxon>Desulfomicrobium</taxon>
    </lineage>
</organism>
<comment type="catalytic activity">
    <reaction evidence="10">
        <text>di-trans,octa-cis-undecaprenyl diphospho-N-acetyl-alpha-D-muramoyl-L-alanyl-D-glutamyl-meso-2,6-diaminopimeloyl-D-alanyl-D-alanine + UDP-N-acetyl-alpha-D-glucosamine = di-trans,octa-cis-undecaprenyl diphospho-[N-acetyl-alpha-D-glucosaminyl-(1-&gt;4)]-N-acetyl-alpha-D-muramoyl-L-alanyl-D-glutamyl-meso-2,6-diaminopimeloyl-D-alanyl-D-alanine + UDP + H(+)</text>
        <dbReference type="Rhea" id="RHEA:31227"/>
        <dbReference type="ChEBI" id="CHEBI:15378"/>
        <dbReference type="ChEBI" id="CHEBI:57705"/>
        <dbReference type="ChEBI" id="CHEBI:58223"/>
        <dbReference type="ChEBI" id="CHEBI:61387"/>
        <dbReference type="ChEBI" id="CHEBI:61388"/>
        <dbReference type="EC" id="2.4.1.227"/>
    </reaction>
</comment>
<gene>
    <name evidence="10" type="primary">murG</name>
    <name evidence="13" type="ORF">AXF15_02360</name>
</gene>
<dbReference type="OrthoDB" id="9808936at2"/>
<dbReference type="Pfam" id="PF04101">
    <property type="entry name" value="Glyco_tran_28_C"/>
    <property type="match status" value="1"/>
</dbReference>
<evidence type="ECO:0000256" key="1">
    <source>
        <dbReference type="ARBA" id="ARBA00022475"/>
    </source>
</evidence>
<evidence type="ECO:0000313" key="14">
    <source>
        <dbReference type="Proteomes" id="UP000063964"/>
    </source>
</evidence>
<dbReference type="Gene3D" id="3.40.50.2000">
    <property type="entry name" value="Glycogen Phosphorylase B"/>
    <property type="match status" value="2"/>
</dbReference>
<sequence length="358" mass="38578">MNRLILSTGGTGGHIFPALAVAEAVRSRLPDCRILFVGGHRGPERLWAEKAGLEFAALPARGVLGRGVRSLGALFWLGRSMLQAWRLLRSFRPDVVLGLGGYAGFSCTLTAVVMGIPTAVHEQNSVLGVSNRVLSRRVDRVLASFADMELPETARAKTVLTGNPIRGRILELPEDGRTAGRNVLVMGGSQGASALNQVMLKEMDAFRSQGLRIWLQTGKDDFAAVSEAYAKRYPEARVDAFIEDMRAAYHFADLVICRAGATTIAELTAIGKPSVLIPFPYATHDHQLKNARLLEQAGAAMVLQQNQLGSVSLASAVADLFQMSGRLNQMGRAAREMGHPGAGEKIVEQLLELAARGR</sequence>
<feature type="domain" description="Glycosyltransferase family 28 N-terminal" evidence="11">
    <location>
        <begin position="5"/>
        <end position="142"/>
    </location>
</feature>
<dbReference type="NCBIfam" id="TIGR01133">
    <property type="entry name" value="murG"/>
    <property type="match status" value="1"/>
</dbReference>
<dbReference type="HAMAP" id="MF_00033">
    <property type="entry name" value="MurG"/>
    <property type="match status" value="1"/>
</dbReference>
<keyword evidence="3 10" id="KW-0328">Glycosyltransferase</keyword>
<dbReference type="GO" id="GO:0008360">
    <property type="term" value="P:regulation of cell shape"/>
    <property type="evidence" value="ECO:0007669"/>
    <property type="project" value="UniProtKB-KW"/>
</dbReference>
<dbReference type="RefSeq" id="WP_066602783.1">
    <property type="nucleotide sequence ID" value="NZ_CP014230.1"/>
</dbReference>
<evidence type="ECO:0000259" key="11">
    <source>
        <dbReference type="Pfam" id="PF03033"/>
    </source>
</evidence>
<feature type="binding site" evidence="10">
    <location>
        <position position="242"/>
    </location>
    <ligand>
        <name>UDP-N-acetyl-alpha-D-glucosamine</name>
        <dbReference type="ChEBI" id="CHEBI:57705"/>
    </ligand>
</feature>
<keyword evidence="1 10" id="KW-1003">Cell membrane</keyword>
<dbReference type="GO" id="GO:0050511">
    <property type="term" value="F:undecaprenyldiphospho-muramoylpentapeptide beta-N-acetylglucosaminyltransferase activity"/>
    <property type="evidence" value="ECO:0007669"/>
    <property type="project" value="UniProtKB-UniRule"/>
</dbReference>
<comment type="function">
    <text evidence="10">Cell wall formation. Catalyzes the transfer of a GlcNAc subunit on undecaprenyl-pyrophosphoryl-MurNAc-pentapeptide (lipid intermediate I) to form undecaprenyl-pyrophosphoryl-MurNAc-(pentapeptide)GlcNAc (lipid intermediate II).</text>
</comment>
<comment type="subcellular location">
    <subcellularLocation>
        <location evidence="10">Cell membrane</location>
        <topology evidence="10">Peripheral membrane protein</topology>
        <orientation evidence="10">Cytoplasmic side</orientation>
    </subcellularLocation>
</comment>
<dbReference type="GO" id="GO:0051991">
    <property type="term" value="F:UDP-N-acetyl-D-glucosamine:N-acetylmuramoyl-L-alanyl-D-glutamyl-meso-2,6-diaminopimelyl-D-alanyl-D-alanine-diphosphoundecaprenol 4-beta-N-acetylglucosaminlytransferase activity"/>
    <property type="evidence" value="ECO:0007669"/>
    <property type="project" value="RHEA"/>
</dbReference>
<feature type="binding site" evidence="10">
    <location>
        <position position="166"/>
    </location>
    <ligand>
        <name>UDP-N-acetyl-alpha-D-glucosamine</name>
        <dbReference type="ChEBI" id="CHEBI:57705"/>
    </ligand>
</feature>
<dbReference type="InterPro" id="IPR007235">
    <property type="entry name" value="Glyco_trans_28_C"/>
</dbReference>
<keyword evidence="5 10" id="KW-0133">Cell shape</keyword>
<evidence type="ECO:0000256" key="9">
    <source>
        <dbReference type="ARBA" id="ARBA00023316"/>
    </source>
</evidence>
<dbReference type="Proteomes" id="UP000063964">
    <property type="component" value="Chromosome"/>
</dbReference>
<dbReference type="EC" id="2.4.1.227" evidence="10"/>
<dbReference type="PANTHER" id="PTHR21015">
    <property type="entry name" value="UDP-N-ACETYLGLUCOSAMINE--N-ACETYLMURAMYL-(PENTAPEPTIDE) PYROPHOSPHORYL-UNDECAPRENOL N-ACETYLGLUCOSAMINE TRANSFERASE 1"/>
    <property type="match status" value="1"/>
</dbReference>
<evidence type="ECO:0000256" key="5">
    <source>
        <dbReference type="ARBA" id="ARBA00022960"/>
    </source>
</evidence>
<name>A0A0X8JNP1_9BACT</name>
<feature type="domain" description="Glycosyl transferase family 28 C-terminal" evidence="12">
    <location>
        <begin position="183"/>
        <end position="339"/>
    </location>
</feature>
<accession>A0A0X8JNP1</accession>
<dbReference type="EMBL" id="CP014230">
    <property type="protein sequence ID" value="AMD92062.1"/>
    <property type="molecule type" value="Genomic_DNA"/>
</dbReference>
<dbReference type="InterPro" id="IPR004276">
    <property type="entry name" value="GlycoTrans_28_N"/>
</dbReference>
<dbReference type="AlphaFoldDB" id="A0A0X8JNP1"/>
<keyword evidence="2 10" id="KW-0132">Cell division</keyword>
<protein>
    <recommendedName>
        <fullName evidence="10">UDP-N-acetylglucosamine--N-acetylmuramyl-(pentapeptide) pyrophosphoryl-undecaprenol N-acetylglucosamine transferase</fullName>
        <ecNumber evidence="10">2.4.1.227</ecNumber>
    </recommendedName>
    <alternativeName>
        <fullName evidence="10">Undecaprenyl-PP-MurNAc-pentapeptide-UDPGlcNAc GlcNAc transferase</fullName>
    </alternativeName>
</protein>
<feature type="binding site" evidence="10">
    <location>
        <begin position="11"/>
        <end position="13"/>
    </location>
    <ligand>
        <name>UDP-N-acetyl-alpha-D-glucosamine</name>
        <dbReference type="ChEBI" id="CHEBI:57705"/>
    </ligand>
</feature>
<reference evidence="14" key="1">
    <citation type="submission" date="2016-02" db="EMBL/GenBank/DDBJ databases">
        <authorList>
            <person name="Holder M.E."/>
            <person name="Ajami N.J."/>
            <person name="Petrosino J.F."/>
        </authorList>
    </citation>
    <scope>NUCLEOTIDE SEQUENCE [LARGE SCALE GENOMIC DNA]</scope>
    <source>
        <strain evidence="14">DSM 12838</strain>
    </source>
</reference>
<dbReference type="InterPro" id="IPR006009">
    <property type="entry name" value="GlcNAc_MurG"/>
</dbReference>
<dbReference type="SUPFAM" id="SSF53756">
    <property type="entry name" value="UDP-Glycosyltransferase/glycogen phosphorylase"/>
    <property type="match status" value="1"/>
</dbReference>
<feature type="binding site" evidence="10">
    <location>
        <position position="189"/>
    </location>
    <ligand>
        <name>UDP-N-acetyl-alpha-D-glucosamine</name>
        <dbReference type="ChEBI" id="CHEBI:57705"/>
    </ligand>
</feature>
<dbReference type="GO" id="GO:0005975">
    <property type="term" value="P:carbohydrate metabolic process"/>
    <property type="evidence" value="ECO:0007669"/>
    <property type="project" value="InterPro"/>
</dbReference>
<keyword evidence="7 10" id="KW-0472">Membrane</keyword>
<keyword evidence="6 10" id="KW-0573">Peptidoglycan synthesis</keyword>
<comment type="caution">
    <text evidence="10">Lacks conserved residue(s) required for the propagation of feature annotation.</text>
</comment>